<evidence type="ECO:0000256" key="2">
    <source>
        <dbReference type="ARBA" id="ARBA00023125"/>
    </source>
</evidence>
<protein>
    <submittedName>
        <fullName evidence="5">AsnC family transcriptional regulator</fullName>
    </submittedName>
</protein>
<keyword evidence="3" id="KW-0804">Transcription</keyword>
<reference evidence="5 6" key="1">
    <citation type="submission" date="2018-10" db="EMBL/GenBank/DDBJ databases">
        <title>Genomic Encyclopedia of Archaeal and Bacterial Type Strains, Phase II (KMG-II): from individual species to whole genera.</title>
        <authorList>
            <person name="Goeker M."/>
        </authorList>
    </citation>
    <scope>NUCLEOTIDE SEQUENCE [LARGE SCALE GENOMIC DNA]</scope>
    <source>
        <strain evidence="5 6">DSM 29466</strain>
    </source>
</reference>
<dbReference type="GO" id="GO:0005829">
    <property type="term" value="C:cytosol"/>
    <property type="evidence" value="ECO:0007669"/>
    <property type="project" value="TreeGrafter"/>
</dbReference>
<sequence>MDDLDHQLLQLLTKDARASATVLAQNLGVSRGTIQNRIDRLQHQNVIKRFTVELSAGKTDTQVSAFTLIRLKADDGKTTIQSLRRISAILDIHTLSGSFDLVAEVRASSLSNLDTVLDCIRALPEVAETQSHIRLSSSKADNR</sequence>
<gene>
    <name evidence="5" type="ORF">BCF46_0371</name>
</gene>
<dbReference type="Gene3D" id="1.10.10.10">
    <property type="entry name" value="Winged helix-like DNA-binding domain superfamily/Winged helix DNA-binding domain"/>
    <property type="match status" value="1"/>
</dbReference>
<dbReference type="SUPFAM" id="SSF46785">
    <property type="entry name" value="Winged helix' DNA-binding domain"/>
    <property type="match status" value="1"/>
</dbReference>
<evidence type="ECO:0000313" key="6">
    <source>
        <dbReference type="Proteomes" id="UP000269157"/>
    </source>
</evidence>
<dbReference type="RefSeq" id="WP_121021143.1">
    <property type="nucleotide sequence ID" value="NZ_RCCE01000001.1"/>
</dbReference>
<dbReference type="Pfam" id="PF13404">
    <property type="entry name" value="HTH_AsnC-type"/>
    <property type="match status" value="1"/>
</dbReference>
<dbReference type="AlphaFoldDB" id="A0A497X4R8"/>
<keyword evidence="1" id="KW-0805">Transcription regulation</keyword>
<comment type="caution">
    <text evidence="5">The sequence shown here is derived from an EMBL/GenBank/DDBJ whole genome shotgun (WGS) entry which is preliminary data.</text>
</comment>
<keyword evidence="6" id="KW-1185">Reference proteome</keyword>
<dbReference type="InterPro" id="IPR011008">
    <property type="entry name" value="Dimeric_a/b-barrel"/>
</dbReference>
<dbReference type="Proteomes" id="UP000269157">
    <property type="component" value="Unassembled WGS sequence"/>
</dbReference>
<dbReference type="PANTHER" id="PTHR30154:SF34">
    <property type="entry name" value="TRANSCRIPTIONAL REGULATOR AZLB"/>
    <property type="match status" value="1"/>
</dbReference>
<dbReference type="PROSITE" id="PS50956">
    <property type="entry name" value="HTH_ASNC_2"/>
    <property type="match status" value="1"/>
</dbReference>
<dbReference type="InterPro" id="IPR000485">
    <property type="entry name" value="AsnC-type_HTH_dom"/>
</dbReference>
<evidence type="ECO:0000313" key="5">
    <source>
        <dbReference type="EMBL" id="RLJ60174.1"/>
    </source>
</evidence>
<dbReference type="PRINTS" id="PR00033">
    <property type="entry name" value="HTHASNC"/>
</dbReference>
<keyword evidence="2" id="KW-0238">DNA-binding</keyword>
<dbReference type="PANTHER" id="PTHR30154">
    <property type="entry name" value="LEUCINE-RESPONSIVE REGULATORY PROTEIN"/>
    <property type="match status" value="1"/>
</dbReference>
<dbReference type="InterPro" id="IPR036388">
    <property type="entry name" value="WH-like_DNA-bd_sf"/>
</dbReference>
<proteinExistence type="predicted"/>
<accession>A0A497X4R8</accession>
<name>A0A497X4R8_9RHOB</name>
<dbReference type="Gene3D" id="3.30.70.920">
    <property type="match status" value="1"/>
</dbReference>
<dbReference type="InterPro" id="IPR019888">
    <property type="entry name" value="Tscrpt_reg_AsnC-like"/>
</dbReference>
<feature type="domain" description="HTH asnC-type" evidence="4">
    <location>
        <begin position="1"/>
        <end position="78"/>
    </location>
</feature>
<dbReference type="OrthoDB" id="9809462at2"/>
<dbReference type="InterPro" id="IPR036390">
    <property type="entry name" value="WH_DNA-bd_sf"/>
</dbReference>
<dbReference type="SMART" id="SM00344">
    <property type="entry name" value="HTH_ASNC"/>
    <property type="match status" value="1"/>
</dbReference>
<evidence type="ECO:0000256" key="3">
    <source>
        <dbReference type="ARBA" id="ARBA00023163"/>
    </source>
</evidence>
<evidence type="ECO:0000259" key="4">
    <source>
        <dbReference type="PROSITE" id="PS50956"/>
    </source>
</evidence>
<evidence type="ECO:0000256" key="1">
    <source>
        <dbReference type="ARBA" id="ARBA00023015"/>
    </source>
</evidence>
<dbReference type="GO" id="GO:0043200">
    <property type="term" value="P:response to amino acid"/>
    <property type="evidence" value="ECO:0007669"/>
    <property type="project" value="TreeGrafter"/>
</dbReference>
<dbReference type="GO" id="GO:0043565">
    <property type="term" value="F:sequence-specific DNA binding"/>
    <property type="evidence" value="ECO:0007669"/>
    <property type="project" value="InterPro"/>
</dbReference>
<dbReference type="InterPro" id="IPR019887">
    <property type="entry name" value="Tscrpt_reg_AsnC/Lrp_C"/>
</dbReference>
<dbReference type="Pfam" id="PF01037">
    <property type="entry name" value="AsnC_trans_reg"/>
    <property type="match status" value="1"/>
</dbReference>
<dbReference type="SUPFAM" id="SSF54909">
    <property type="entry name" value="Dimeric alpha+beta barrel"/>
    <property type="match status" value="1"/>
</dbReference>
<organism evidence="5 6">
    <name type="scientific">Litoreibacter meonggei</name>
    <dbReference type="NCBI Taxonomy" id="1049199"/>
    <lineage>
        <taxon>Bacteria</taxon>
        <taxon>Pseudomonadati</taxon>
        <taxon>Pseudomonadota</taxon>
        <taxon>Alphaproteobacteria</taxon>
        <taxon>Rhodobacterales</taxon>
        <taxon>Roseobacteraceae</taxon>
        <taxon>Litoreibacter</taxon>
    </lineage>
</organism>
<dbReference type="EMBL" id="RCCE01000001">
    <property type="protein sequence ID" value="RLJ60174.1"/>
    <property type="molecule type" value="Genomic_DNA"/>
</dbReference>